<dbReference type="Gene3D" id="1.10.510.10">
    <property type="entry name" value="Transferase(Phosphotransferase) domain 1"/>
    <property type="match status" value="1"/>
</dbReference>
<dbReference type="EMBL" id="CP036262">
    <property type="protein sequence ID" value="QDS93469.1"/>
    <property type="molecule type" value="Genomic_DNA"/>
</dbReference>
<keyword evidence="4 5" id="KW-0067">ATP-binding</keyword>
<evidence type="ECO:0000256" key="6">
    <source>
        <dbReference type="SAM" id="MobiDB-lite"/>
    </source>
</evidence>
<reference evidence="8 9" key="1">
    <citation type="submission" date="2019-02" db="EMBL/GenBank/DDBJ databases">
        <title>Deep-cultivation of Planctomycetes and their phenomic and genomic characterization uncovers novel biology.</title>
        <authorList>
            <person name="Wiegand S."/>
            <person name="Jogler M."/>
            <person name="Boedeker C."/>
            <person name="Pinto D."/>
            <person name="Vollmers J."/>
            <person name="Rivas-Marin E."/>
            <person name="Kohn T."/>
            <person name="Peeters S.H."/>
            <person name="Heuer A."/>
            <person name="Rast P."/>
            <person name="Oberbeckmann S."/>
            <person name="Bunk B."/>
            <person name="Jeske O."/>
            <person name="Meyerdierks A."/>
            <person name="Storesund J.E."/>
            <person name="Kallscheuer N."/>
            <person name="Luecker S."/>
            <person name="Lage O.M."/>
            <person name="Pohl T."/>
            <person name="Merkel B.J."/>
            <person name="Hornburger P."/>
            <person name="Mueller R.-W."/>
            <person name="Bruemmer F."/>
            <person name="Labrenz M."/>
            <person name="Spormann A.M."/>
            <person name="Op den Camp H."/>
            <person name="Overmann J."/>
            <person name="Amann R."/>
            <person name="Jetten M.S.M."/>
            <person name="Mascher T."/>
            <person name="Medema M.H."/>
            <person name="Devos D.P."/>
            <person name="Kaster A.-K."/>
            <person name="Ovreas L."/>
            <person name="Rohde M."/>
            <person name="Galperin M.Y."/>
            <person name="Jogler C."/>
        </authorList>
    </citation>
    <scope>NUCLEOTIDE SEQUENCE [LARGE SCALE GENOMIC DNA]</scope>
    <source>
        <strain evidence="8 9">FF011L</strain>
    </source>
</reference>
<dbReference type="Pfam" id="PF00069">
    <property type="entry name" value="Pkinase"/>
    <property type="match status" value="1"/>
</dbReference>
<organism evidence="8 9">
    <name type="scientific">Roseimaritima multifibrata</name>
    <dbReference type="NCBI Taxonomy" id="1930274"/>
    <lineage>
        <taxon>Bacteria</taxon>
        <taxon>Pseudomonadati</taxon>
        <taxon>Planctomycetota</taxon>
        <taxon>Planctomycetia</taxon>
        <taxon>Pirellulales</taxon>
        <taxon>Pirellulaceae</taxon>
        <taxon>Roseimaritima</taxon>
    </lineage>
</organism>
<dbReference type="PANTHER" id="PTHR43289:SF6">
    <property type="entry name" value="SERINE_THREONINE-PROTEIN KINASE NEKL-3"/>
    <property type="match status" value="1"/>
</dbReference>
<dbReference type="SUPFAM" id="SSF56112">
    <property type="entry name" value="Protein kinase-like (PK-like)"/>
    <property type="match status" value="1"/>
</dbReference>
<evidence type="ECO:0000313" key="8">
    <source>
        <dbReference type="EMBL" id="QDS93469.1"/>
    </source>
</evidence>
<evidence type="ECO:0000256" key="2">
    <source>
        <dbReference type="ARBA" id="ARBA00022741"/>
    </source>
</evidence>
<feature type="domain" description="Protein kinase" evidence="7">
    <location>
        <begin position="92"/>
        <end position="361"/>
    </location>
</feature>
<keyword evidence="9" id="KW-1185">Reference proteome</keyword>
<dbReference type="EC" id="2.7.11.1" evidence="8"/>
<evidence type="ECO:0000259" key="7">
    <source>
        <dbReference type="PROSITE" id="PS50011"/>
    </source>
</evidence>
<feature type="region of interest" description="Disordered" evidence="6">
    <location>
        <begin position="61"/>
        <end position="82"/>
    </location>
</feature>
<dbReference type="SMART" id="SM00220">
    <property type="entry name" value="S_TKc"/>
    <property type="match status" value="1"/>
</dbReference>
<proteinExistence type="predicted"/>
<protein>
    <submittedName>
        <fullName evidence="8">Serine/threonine-protein kinase PknB</fullName>
        <ecNumber evidence="8">2.7.11.1</ecNumber>
    </submittedName>
</protein>
<dbReference type="OrthoDB" id="9801841at2"/>
<gene>
    <name evidence="8" type="primary">pknB_6</name>
    <name evidence="8" type="ORF">FF011L_22390</name>
</gene>
<evidence type="ECO:0000256" key="5">
    <source>
        <dbReference type="PROSITE-ProRule" id="PRU10141"/>
    </source>
</evidence>
<dbReference type="Gene3D" id="3.30.200.20">
    <property type="entry name" value="Phosphorylase Kinase, domain 1"/>
    <property type="match status" value="1"/>
</dbReference>
<dbReference type="Proteomes" id="UP000320672">
    <property type="component" value="Chromosome"/>
</dbReference>
<dbReference type="CDD" id="cd14014">
    <property type="entry name" value="STKc_PknB_like"/>
    <property type="match status" value="1"/>
</dbReference>
<sequence length="887" mass="96661">MTFSNLTADEMARIDAICLNFEAEFKAGQAPHVSDVIAANPDVDREALVAELEAVNAELSSSKVSTLQPTQPKTLSEPHDSVFRPGVDIGPYRIESLIGRGGMGRVYRGYDSRLARPVAIKVLADDWSQHRERVDRFERESRAVAAMRHANIVSLYDVGSHAGRPYAVMELLEGETLRERIARGPMTPTQTRWIGAQIADALTAAHEAGIVHRDLKPENLFLIENSKSDSDTKNSSSVKLLDFGLSRAPEGQQADSHDPTASGIVMGTAGYMAPEQARGEKATVAADIFSLGCVLHECFYGKPPFPGKTLAESLGAVLHTPPVGNSQIEATDPDLALTILRCLEKDIRQRPSSAAEVARWLRVPAAETLPPTAAGGGVLANGAASVSPAAAHREAMRETATHSSIGRPMPAKPMLFSRRNIFKGIGGGILGAFGGVALWKVMSPPGLAINSLAVLPIHFEGEGDRLPLGDRLMSEEERLAMSVHFQLAKQPSLRLLPYRSMKVDASNYVEVGEELGVEGLVLVGLTGEGKSNQVNLQLVDTSNGELLWGEEFIYHADTFPFEQRSSATVIAQRIGDELSSLRISGQVENDQAYGCLVNGEARLDPDSPAGMRESLSCFGKARRADPGYAEAHAGFALAALSIAGLTEFKERVGLIIEAREAIDQALVLNGDSGMVNLAAAMFRWRIDFDWILADNHFQKALDLMPNSWQLQHEYALYCAASRFGDQAVESASRAVKLNPLSLTLRIDAARIRWFNGDRLRAGQQTKAILREFPDNRDAIGLVIDLHEEREEYNTAAGLQGILGRPGMSPEEYYLNREKRLADFPYGAFGPEMNRAILDARRNRADRPYIETLALAPPTSFALLMSAHPAFADVRHFQVVEDIIPPEL</sequence>
<dbReference type="GO" id="GO:0004674">
    <property type="term" value="F:protein serine/threonine kinase activity"/>
    <property type="evidence" value="ECO:0007669"/>
    <property type="project" value="UniProtKB-EC"/>
</dbReference>
<dbReference type="InterPro" id="IPR017441">
    <property type="entry name" value="Protein_kinase_ATP_BS"/>
</dbReference>
<dbReference type="GO" id="GO:0005524">
    <property type="term" value="F:ATP binding"/>
    <property type="evidence" value="ECO:0007669"/>
    <property type="project" value="UniProtKB-UniRule"/>
</dbReference>
<dbReference type="PROSITE" id="PS00108">
    <property type="entry name" value="PROTEIN_KINASE_ST"/>
    <property type="match status" value="1"/>
</dbReference>
<evidence type="ECO:0000256" key="3">
    <source>
        <dbReference type="ARBA" id="ARBA00022777"/>
    </source>
</evidence>
<dbReference type="InterPro" id="IPR000719">
    <property type="entry name" value="Prot_kinase_dom"/>
</dbReference>
<dbReference type="SUPFAM" id="SSF48452">
    <property type="entry name" value="TPR-like"/>
    <property type="match status" value="2"/>
</dbReference>
<dbReference type="PANTHER" id="PTHR43289">
    <property type="entry name" value="MITOGEN-ACTIVATED PROTEIN KINASE KINASE KINASE 20-RELATED"/>
    <property type="match status" value="1"/>
</dbReference>
<keyword evidence="1 8" id="KW-0808">Transferase</keyword>
<dbReference type="AlphaFoldDB" id="A0A517MF06"/>
<name>A0A517MF06_9BACT</name>
<accession>A0A517MF06</accession>
<feature type="compositionally biased region" description="Polar residues" evidence="6">
    <location>
        <begin position="63"/>
        <end position="74"/>
    </location>
</feature>
<evidence type="ECO:0000256" key="4">
    <source>
        <dbReference type="ARBA" id="ARBA00022840"/>
    </source>
</evidence>
<dbReference type="InterPro" id="IPR011009">
    <property type="entry name" value="Kinase-like_dom_sf"/>
</dbReference>
<feature type="binding site" evidence="5">
    <location>
        <position position="121"/>
    </location>
    <ligand>
        <name>ATP</name>
        <dbReference type="ChEBI" id="CHEBI:30616"/>
    </ligand>
</feature>
<keyword evidence="2 5" id="KW-0547">Nucleotide-binding</keyword>
<dbReference type="RefSeq" id="WP_145351629.1">
    <property type="nucleotide sequence ID" value="NZ_CP036262.1"/>
</dbReference>
<dbReference type="Gene3D" id="1.25.40.10">
    <property type="entry name" value="Tetratricopeptide repeat domain"/>
    <property type="match status" value="1"/>
</dbReference>
<evidence type="ECO:0000313" key="9">
    <source>
        <dbReference type="Proteomes" id="UP000320672"/>
    </source>
</evidence>
<keyword evidence="3 8" id="KW-0418">Kinase</keyword>
<dbReference type="PROSITE" id="PS00107">
    <property type="entry name" value="PROTEIN_KINASE_ATP"/>
    <property type="match status" value="1"/>
</dbReference>
<dbReference type="KEGG" id="rml:FF011L_22390"/>
<dbReference type="InterPro" id="IPR011990">
    <property type="entry name" value="TPR-like_helical_dom_sf"/>
</dbReference>
<dbReference type="PROSITE" id="PS50011">
    <property type="entry name" value="PROTEIN_KINASE_DOM"/>
    <property type="match status" value="1"/>
</dbReference>
<dbReference type="InterPro" id="IPR008271">
    <property type="entry name" value="Ser/Thr_kinase_AS"/>
</dbReference>
<evidence type="ECO:0000256" key="1">
    <source>
        <dbReference type="ARBA" id="ARBA00022679"/>
    </source>
</evidence>